<sequence length="32" mass="3622">MDAETRTFAFLESLSRNTAGVRSHLVTVRCRP</sequence>
<feature type="non-terminal residue" evidence="1">
    <location>
        <position position="32"/>
    </location>
</feature>
<reference evidence="1" key="1">
    <citation type="submission" date="2014-05" db="EMBL/GenBank/DDBJ databases">
        <title>The transcriptome of the halophilic microalga Tetraselmis sp. GSL018 isolated from the Great Salt Lake, Utah.</title>
        <authorList>
            <person name="Jinkerson R.E."/>
            <person name="D'Adamo S."/>
            <person name="Posewitz M.C."/>
        </authorList>
    </citation>
    <scope>NUCLEOTIDE SEQUENCE</scope>
    <source>
        <strain evidence="1">GSL018</strain>
    </source>
</reference>
<proteinExistence type="predicted"/>
<dbReference type="AlphaFoldDB" id="A0A061SDU3"/>
<gene>
    <name evidence="1" type="ORF">TSPGSL018_5667</name>
</gene>
<accession>A0A061SDU3</accession>
<organism evidence="1">
    <name type="scientific">Tetraselmis sp. GSL018</name>
    <dbReference type="NCBI Taxonomy" id="582737"/>
    <lineage>
        <taxon>Eukaryota</taxon>
        <taxon>Viridiplantae</taxon>
        <taxon>Chlorophyta</taxon>
        <taxon>core chlorophytes</taxon>
        <taxon>Chlorodendrophyceae</taxon>
        <taxon>Chlorodendrales</taxon>
        <taxon>Chlorodendraceae</taxon>
        <taxon>Tetraselmis</taxon>
    </lineage>
</organism>
<dbReference type="EMBL" id="GBEZ01002604">
    <property type="protein sequence ID" value="JAC82468.1"/>
    <property type="molecule type" value="Transcribed_RNA"/>
</dbReference>
<protein>
    <submittedName>
        <fullName evidence="1">Uncharacterized protein</fullName>
    </submittedName>
</protein>
<evidence type="ECO:0000313" key="1">
    <source>
        <dbReference type="EMBL" id="JAC82468.1"/>
    </source>
</evidence>
<name>A0A061SDU3_9CHLO</name>